<reference evidence="1 2" key="1">
    <citation type="submission" date="2017-06" db="EMBL/GenBank/DDBJ databases">
        <authorList>
            <person name="Kim H.J."/>
            <person name="Triplett B.A."/>
        </authorList>
    </citation>
    <scope>NUCLEOTIDE SEQUENCE [LARGE SCALE GENOMIC DNA]</scope>
    <source>
        <strain evidence="1 2">U15</strain>
    </source>
</reference>
<dbReference type="InterPro" id="IPR007332">
    <property type="entry name" value="DUF411"/>
</dbReference>
<name>A0A239CHM0_9BURK</name>
<sequence length="144" mass="15068">MAASGLAAAVEAHAAPTAMNVYKNAGCGCCEGWIKHLEAAGFRVSAQDVPDLAAYRKKYGVPEELAGCHTGVVQGYVIEGHVPAAEVQRLLKEKPKARGLSVAGMPMGSPGMEGGSDDTYDVRLIKADGASSVYRRYRGMQALG</sequence>
<dbReference type="Pfam" id="PF04214">
    <property type="entry name" value="DUF411"/>
    <property type="match status" value="1"/>
</dbReference>
<proteinExistence type="predicted"/>
<dbReference type="AlphaFoldDB" id="A0A239CHM0"/>
<evidence type="ECO:0000313" key="2">
    <source>
        <dbReference type="Proteomes" id="UP000198284"/>
    </source>
</evidence>
<evidence type="ECO:0000313" key="1">
    <source>
        <dbReference type="EMBL" id="SNS19610.1"/>
    </source>
</evidence>
<dbReference type="EMBL" id="FZOT01000001">
    <property type="protein sequence ID" value="SNS19610.1"/>
    <property type="molecule type" value="Genomic_DNA"/>
</dbReference>
<keyword evidence="2" id="KW-1185">Reference proteome</keyword>
<organism evidence="1 2">
    <name type="scientific">Noviherbaspirillum humi</name>
    <dbReference type="NCBI Taxonomy" id="1688639"/>
    <lineage>
        <taxon>Bacteria</taxon>
        <taxon>Pseudomonadati</taxon>
        <taxon>Pseudomonadota</taxon>
        <taxon>Betaproteobacteria</taxon>
        <taxon>Burkholderiales</taxon>
        <taxon>Oxalobacteraceae</taxon>
        <taxon>Noviherbaspirillum</taxon>
    </lineage>
</organism>
<gene>
    <name evidence="1" type="ORF">SAMN06265795_101468</name>
</gene>
<dbReference type="Proteomes" id="UP000198284">
    <property type="component" value="Unassembled WGS sequence"/>
</dbReference>
<protein>
    <submittedName>
        <fullName evidence="1">Uncharacterized conserved protein</fullName>
    </submittedName>
</protein>
<accession>A0A239CHM0</accession>